<dbReference type="EMBL" id="VSSQ01004925">
    <property type="protein sequence ID" value="MPM27171.1"/>
    <property type="molecule type" value="Genomic_DNA"/>
</dbReference>
<dbReference type="SUPFAM" id="SSF102712">
    <property type="entry name" value="JAB1/MPN domain"/>
    <property type="match status" value="1"/>
</dbReference>
<keyword evidence="4" id="KW-0862">Zinc</keyword>
<gene>
    <name evidence="7" type="ORF">SDC9_73681</name>
</gene>
<dbReference type="PANTHER" id="PTHR30471:SF3">
    <property type="entry name" value="UPF0758 PROTEIN YEES-RELATED"/>
    <property type="match status" value="1"/>
</dbReference>
<evidence type="ECO:0000256" key="2">
    <source>
        <dbReference type="ARBA" id="ARBA00022723"/>
    </source>
</evidence>
<comment type="caution">
    <text evidence="7">The sequence shown here is derived from an EMBL/GenBank/DDBJ whole genome shotgun (WGS) entry which is preliminary data.</text>
</comment>
<dbReference type="AlphaFoldDB" id="A0A644YGZ8"/>
<evidence type="ECO:0000256" key="5">
    <source>
        <dbReference type="ARBA" id="ARBA00023049"/>
    </source>
</evidence>
<dbReference type="GO" id="GO:0006508">
    <property type="term" value="P:proteolysis"/>
    <property type="evidence" value="ECO:0007669"/>
    <property type="project" value="UniProtKB-KW"/>
</dbReference>
<evidence type="ECO:0000259" key="6">
    <source>
        <dbReference type="PROSITE" id="PS50249"/>
    </source>
</evidence>
<dbReference type="PROSITE" id="PS50249">
    <property type="entry name" value="MPN"/>
    <property type="match status" value="1"/>
</dbReference>
<keyword evidence="5" id="KW-0482">Metalloprotease</keyword>
<protein>
    <recommendedName>
        <fullName evidence="6">MPN domain-containing protein</fullName>
    </recommendedName>
</protein>
<dbReference type="InterPro" id="IPR020891">
    <property type="entry name" value="UPF0758_CS"/>
</dbReference>
<keyword evidence="1" id="KW-0645">Protease</keyword>
<evidence type="ECO:0000256" key="1">
    <source>
        <dbReference type="ARBA" id="ARBA00022670"/>
    </source>
</evidence>
<dbReference type="PROSITE" id="PS01302">
    <property type="entry name" value="UPF0758"/>
    <property type="match status" value="1"/>
</dbReference>
<dbReference type="Pfam" id="PF04002">
    <property type="entry name" value="RadC"/>
    <property type="match status" value="1"/>
</dbReference>
<evidence type="ECO:0000256" key="4">
    <source>
        <dbReference type="ARBA" id="ARBA00022833"/>
    </source>
</evidence>
<proteinExistence type="predicted"/>
<evidence type="ECO:0000256" key="3">
    <source>
        <dbReference type="ARBA" id="ARBA00022801"/>
    </source>
</evidence>
<accession>A0A644YGZ8</accession>
<dbReference type="InterPro" id="IPR037518">
    <property type="entry name" value="MPN"/>
</dbReference>
<feature type="domain" description="MPN" evidence="6">
    <location>
        <begin position="1"/>
        <end position="73"/>
    </location>
</feature>
<dbReference type="InterPro" id="IPR025657">
    <property type="entry name" value="RadC_JAB"/>
</dbReference>
<sequence length="75" mass="8105">MRVGELFRSAIQKNAASIILAHNHPSGDPTPSPEDIALTRSVIQAGKLLDIELLDHIVIGNARYVSIKEKGLAFS</sequence>
<reference evidence="7" key="1">
    <citation type="submission" date="2019-08" db="EMBL/GenBank/DDBJ databases">
        <authorList>
            <person name="Kucharzyk K."/>
            <person name="Murdoch R.W."/>
            <person name="Higgins S."/>
            <person name="Loffler F."/>
        </authorList>
    </citation>
    <scope>NUCLEOTIDE SEQUENCE</scope>
</reference>
<organism evidence="7">
    <name type="scientific">bioreactor metagenome</name>
    <dbReference type="NCBI Taxonomy" id="1076179"/>
    <lineage>
        <taxon>unclassified sequences</taxon>
        <taxon>metagenomes</taxon>
        <taxon>ecological metagenomes</taxon>
    </lineage>
</organism>
<dbReference type="Gene3D" id="3.40.140.10">
    <property type="entry name" value="Cytidine Deaminase, domain 2"/>
    <property type="match status" value="1"/>
</dbReference>
<dbReference type="InterPro" id="IPR001405">
    <property type="entry name" value="UPF0758"/>
</dbReference>
<keyword evidence="3" id="KW-0378">Hydrolase</keyword>
<dbReference type="CDD" id="cd08071">
    <property type="entry name" value="MPN_DUF2466"/>
    <property type="match status" value="1"/>
</dbReference>
<dbReference type="GO" id="GO:0008237">
    <property type="term" value="F:metallopeptidase activity"/>
    <property type="evidence" value="ECO:0007669"/>
    <property type="project" value="UniProtKB-KW"/>
</dbReference>
<dbReference type="GO" id="GO:0046872">
    <property type="term" value="F:metal ion binding"/>
    <property type="evidence" value="ECO:0007669"/>
    <property type="project" value="UniProtKB-KW"/>
</dbReference>
<evidence type="ECO:0000313" key="7">
    <source>
        <dbReference type="EMBL" id="MPM27171.1"/>
    </source>
</evidence>
<dbReference type="PANTHER" id="PTHR30471">
    <property type="entry name" value="DNA REPAIR PROTEIN RADC"/>
    <property type="match status" value="1"/>
</dbReference>
<keyword evidence="2" id="KW-0479">Metal-binding</keyword>
<name>A0A644YGZ8_9ZZZZ</name>